<gene>
    <name evidence="2" type="ORF">MUDAN_MDHGFNIF_00263</name>
</gene>
<sequence length="127" mass="13992">MMEIDKHIAYQTVVKEIGNEALDFAEIKMVIFFGDEAPEALRPSCYIVDVNSIAGDIKPGMFLVIDDESYQITAVGKEVERNLQNLGHIAVSFTGETKAGLAGTMYVEDKPYPHIRVGSRVSVQVAE</sequence>
<dbReference type="SUPFAM" id="SSF141530">
    <property type="entry name" value="PTSIIA/GutA-like"/>
    <property type="match status" value="1"/>
</dbReference>
<protein>
    <submittedName>
        <fullName evidence="2">PTS system, glucitol/sorbitol-specific EIIA component [Lactobacillus plantarum WCFS1]</fullName>
    </submittedName>
</protein>
<evidence type="ECO:0000313" key="3">
    <source>
        <dbReference type="Proteomes" id="UP000289996"/>
    </source>
</evidence>
<dbReference type="Gene3D" id="2.40.33.40">
    <property type="entry name" value="Phosphotransferase system, glucitol/sorbitol-specific IIA component"/>
    <property type="match status" value="1"/>
</dbReference>
<dbReference type="GO" id="GO:0008982">
    <property type="term" value="F:protein-N(PI)-phosphohistidine-sugar phosphotransferase activity"/>
    <property type="evidence" value="ECO:0007669"/>
    <property type="project" value="InterPro"/>
</dbReference>
<dbReference type="PROSITE" id="PS51097">
    <property type="entry name" value="PTS_EIIA_TYPE_5"/>
    <property type="match status" value="1"/>
</dbReference>
<dbReference type="PANTHER" id="PTHR40398:SF1">
    <property type="entry name" value="PTS SYSTEM GLUCITOL_SORBITOL-SPECIFIC EIIA COMPONENT"/>
    <property type="match status" value="1"/>
</dbReference>
<accession>A0A660DUI9</accession>
<organism evidence="2 3">
    <name type="scientific">Lactiplantibacillus mudanjiangensis</name>
    <dbReference type="NCBI Taxonomy" id="1296538"/>
    <lineage>
        <taxon>Bacteria</taxon>
        <taxon>Bacillati</taxon>
        <taxon>Bacillota</taxon>
        <taxon>Bacilli</taxon>
        <taxon>Lactobacillales</taxon>
        <taxon>Lactobacillaceae</taxon>
        <taxon>Lactiplantibacillus</taxon>
    </lineage>
</organism>
<dbReference type="Proteomes" id="UP000289996">
    <property type="component" value="Unassembled WGS sequence"/>
</dbReference>
<dbReference type="GO" id="GO:0016301">
    <property type="term" value="F:kinase activity"/>
    <property type="evidence" value="ECO:0007669"/>
    <property type="project" value="TreeGrafter"/>
</dbReference>
<dbReference type="GO" id="GO:0009401">
    <property type="term" value="P:phosphoenolpyruvate-dependent sugar phosphotransferase system"/>
    <property type="evidence" value="ECO:0007669"/>
    <property type="project" value="InterPro"/>
</dbReference>
<dbReference type="GO" id="GO:0005737">
    <property type="term" value="C:cytoplasm"/>
    <property type="evidence" value="ECO:0007669"/>
    <property type="project" value="InterPro"/>
</dbReference>
<dbReference type="Pfam" id="PF03829">
    <property type="entry name" value="PTSIIA_gutA"/>
    <property type="match status" value="1"/>
</dbReference>
<keyword evidence="3" id="KW-1185">Reference proteome</keyword>
<reference evidence="2 3" key="1">
    <citation type="submission" date="2018-11" db="EMBL/GenBank/DDBJ databases">
        <authorList>
            <person name="Wuyts S."/>
        </authorList>
    </citation>
    <scope>NUCLEOTIDE SEQUENCE [LARGE SCALE GENOMIC DNA]</scope>
    <source>
        <strain evidence="2">Lactobacillus mudanjiangensis AMBF249</strain>
    </source>
</reference>
<dbReference type="InterPro" id="IPR036665">
    <property type="entry name" value="PTS_IIA_glucitol/sorbitol_sf"/>
</dbReference>
<dbReference type="PANTHER" id="PTHR40398">
    <property type="entry name" value="PTS SYSTEM GLUCITOL/SORBITOL-SPECIFIC EIIA COMPONENT"/>
    <property type="match status" value="1"/>
</dbReference>
<dbReference type="AlphaFoldDB" id="A0A660DUI9"/>
<proteinExistence type="predicted"/>
<comment type="caution">
    <text evidence="1">Lacks conserved residue(s) required for the propagation of feature annotation.</text>
</comment>
<dbReference type="InterPro" id="IPR004716">
    <property type="entry name" value="PTS_IIA_glucitol/sorbitol-sp"/>
</dbReference>
<evidence type="ECO:0000313" key="2">
    <source>
        <dbReference type="EMBL" id="VDG26866.1"/>
    </source>
</evidence>
<name>A0A660DUI9_9LACO</name>
<dbReference type="EMBL" id="UYIG01000001">
    <property type="protein sequence ID" value="VDG26866.1"/>
    <property type="molecule type" value="Genomic_DNA"/>
</dbReference>
<evidence type="ECO:0000256" key="1">
    <source>
        <dbReference type="PROSITE-ProRule" id="PRU00420"/>
    </source>
</evidence>